<evidence type="ECO:0000313" key="2">
    <source>
        <dbReference type="Proteomes" id="UP000015106"/>
    </source>
</evidence>
<name>A0A8R7R307_TRIUA</name>
<dbReference type="Gramene" id="TuG1812G0700003170.01.T01">
    <property type="protein sequence ID" value="TuG1812G0700003170.01.T01"/>
    <property type="gene ID" value="TuG1812G0700003170.01"/>
</dbReference>
<dbReference type="AlphaFoldDB" id="A0A8R7R307"/>
<reference evidence="2" key="1">
    <citation type="journal article" date="2013" name="Nature">
        <title>Draft genome of the wheat A-genome progenitor Triticum urartu.</title>
        <authorList>
            <person name="Ling H.Q."/>
            <person name="Zhao S."/>
            <person name="Liu D."/>
            <person name="Wang J."/>
            <person name="Sun H."/>
            <person name="Zhang C."/>
            <person name="Fan H."/>
            <person name="Li D."/>
            <person name="Dong L."/>
            <person name="Tao Y."/>
            <person name="Gao C."/>
            <person name="Wu H."/>
            <person name="Li Y."/>
            <person name="Cui Y."/>
            <person name="Guo X."/>
            <person name="Zheng S."/>
            <person name="Wang B."/>
            <person name="Yu K."/>
            <person name="Liang Q."/>
            <person name="Yang W."/>
            <person name="Lou X."/>
            <person name="Chen J."/>
            <person name="Feng M."/>
            <person name="Jian J."/>
            <person name="Zhang X."/>
            <person name="Luo G."/>
            <person name="Jiang Y."/>
            <person name="Liu J."/>
            <person name="Wang Z."/>
            <person name="Sha Y."/>
            <person name="Zhang B."/>
            <person name="Wu H."/>
            <person name="Tang D."/>
            <person name="Shen Q."/>
            <person name="Xue P."/>
            <person name="Zou S."/>
            <person name="Wang X."/>
            <person name="Liu X."/>
            <person name="Wang F."/>
            <person name="Yang Y."/>
            <person name="An X."/>
            <person name="Dong Z."/>
            <person name="Zhang K."/>
            <person name="Zhang X."/>
            <person name="Luo M.C."/>
            <person name="Dvorak J."/>
            <person name="Tong Y."/>
            <person name="Wang J."/>
            <person name="Yang H."/>
            <person name="Li Z."/>
            <person name="Wang D."/>
            <person name="Zhang A."/>
            <person name="Wang J."/>
        </authorList>
    </citation>
    <scope>NUCLEOTIDE SEQUENCE</scope>
    <source>
        <strain evidence="2">cv. G1812</strain>
    </source>
</reference>
<proteinExistence type="predicted"/>
<keyword evidence="2" id="KW-1185">Reference proteome</keyword>
<dbReference type="Proteomes" id="UP000015106">
    <property type="component" value="Chromosome 7"/>
</dbReference>
<reference evidence="1" key="3">
    <citation type="submission" date="2022-06" db="UniProtKB">
        <authorList>
            <consortium name="EnsemblPlants"/>
        </authorList>
    </citation>
    <scope>IDENTIFICATION</scope>
</reference>
<reference evidence="1" key="2">
    <citation type="submission" date="2018-03" db="EMBL/GenBank/DDBJ databases">
        <title>The Triticum urartu genome reveals the dynamic nature of wheat genome evolution.</title>
        <authorList>
            <person name="Ling H."/>
            <person name="Ma B."/>
            <person name="Shi X."/>
            <person name="Liu H."/>
            <person name="Dong L."/>
            <person name="Sun H."/>
            <person name="Cao Y."/>
            <person name="Gao Q."/>
            <person name="Zheng S."/>
            <person name="Li Y."/>
            <person name="Yu Y."/>
            <person name="Du H."/>
            <person name="Qi M."/>
            <person name="Li Y."/>
            <person name="Yu H."/>
            <person name="Cui Y."/>
            <person name="Wang N."/>
            <person name="Chen C."/>
            <person name="Wu H."/>
            <person name="Zhao Y."/>
            <person name="Zhang J."/>
            <person name="Li Y."/>
            <person name="Zhou W."/>
            <person name="Zhang B."/>
            <person name="Hu W."/>
            <person name="Eijk M."/>
            <person name="Tang J."/>
            <person name="Witsenboer H."/>
            <person name="Zhao S."/>
            <person name="Li Z."/>
            <person name="Zhang A."/>
            <person name="Wang D."/>
            <person name="Liang C."/>
        </authorList>
    </citation>
    <scope>NUCLEOTIDE SEQUENCE [LARGE SCALE GENOMIC DNA]</scope>
    <source>
        <strain evidence="1">cv. G1812</strain>
    </source>
</reference>
<sequence>MLIIITFRQPANSAPPPLSIRRWYRHVDLLVHAMPTLFLITTVVDDIGGAVTWIDQCTPRCRFVDEMVVPSYPPISAPTY</sequence>
<evidence type="ECO:0000313" key="1">
    <source>
        <dbReference type="EnsemblPlants" id="TuG1812G0700003170.01.T01"/>
    </source>
</evidence>
<dbReference type="EnsemblPlants" id="TuG1812G0700003170.01.T01">
    <property type="protein sequence ID" value="TuG1812G0700003170.01.T01"/>
    <property type="gene ID" value="TuG1812G0700003170.01"/>
</dbReference>
<accession>A0A8R7R307</accession>
<organism evidence="1 2">
    <name type="scientific">Triticum urartu</name>
    <name type="common">Red wild einkorn</name>
    <name type="synonym">Crithodium urartu</name>
    <dbReference type="NCBI Taxonomy" id="4572"/>
    <lineage>
        <taxon>Eukaryota</taxon>
        <taxon>Viridiplantae</taxon>
        <taxon>Streptophyta</taxon>
        <taxon>Embryophyta</taxon>
        <taxon>Tracheophyta</taxon>
        <taxon>Spermatophyta</taxon>
        <taxon>Magnoliopsida</taxon>
        <taxon>Liliopsida</taxon>
        <taxon>Poales</taxon>
        <taxon>Poaceae</taxon>
        <taxon>BOP clade</taxon>
        <taxon>Pooideae</taxon>
        <taxon>Triticodae</taxon>
        <taxon>Triticeae</taxon>
        <taxon>Triticinae</taxon>
        <taxon>Triticum</taxon>
    </lineage>
</organism>
<protein>
    <submittedName>
        <fullName evidence="1">Uncharacterized protein</fullName>
    </submittedName>
</protein>